<gene>
    <name evidence="2" type="ORF">SAMN04488027_11712</name>
</gene>
<dbReference type="PANTHER" id="PTHR12526">
    <property type="entry name" value="GLYCOSYLTRANSFERASE"/>
    <property type="match status" value="1"/>
</dbReference>
<dbReference type="OrthoDB" id="9811239at2"/>
<evidence type="ECO:0000313" key="3">
    <source>
        <dbReference type="Proteomes" id="UP000199296"/>
    </source>
</evidence>
<protein>
    <submittedName>
        <fullName evidence="2">Glycosyltransferase involved in cell wall bisynthesis</fullName>
    </submittedName>
</protein>
<dbReference type="Proteomes" id="UP000199296">
    <property type="component" value="Unassembled WGS sequence"/>
</dbReference>
<dbReference type="InterPro" id="IPR001296">
    <property type="entry name" value="Glyco_trans_1"/>
</dbReference>
<dbReference type="STRING" id="470826.SAMN04488027_11712"/>
<sequence length="346" mass="39690">MLNINFLIASLSDSGGTQRMLSILVNHLVKSYDVSIFVNVSGAPYYDLDEKVKIVKLPKGLLKKNLFIFKYFKKNNTAFYINLDSNSVLFNGFLLPTKTKLIIWEHFSLESNYDKFIFKVSRFYAILKAYKFVILSKKEITDWKSKMKLSDSKMVLIQNPVSINQPLNPENKYKYKKVVAIGNNPKVKGFDILIKAWRTIKTDWELDIIGLDESENDVLINQYNINKTEKINLLGKVKNIEEVYANSSIFVLSSRKEAVPLVLIESQCFGLPAVVFSHLTSAVGIVQDSALIADYNEPINSLANNLKSLIEDKDLYYSLYKKALINRENFSQSLFFQEWKKLVGND</sequence>
<accession>A0A1G7Z3X2</accession>
<dbReference type="EMBL" id="FNCW01000017">
    <property type="protein sequence ID" value="SDH02850.1"/>
    <property type="molecule type" value="Genomic_DNA"/>
</dbReference>
<evidence type="ECO:0000313" key="2">
    <source>
        <dbReference type="EMBL" id="SDH02850.1"/>
    </source>
</evidence>
<keyword evidence="3" id="KW-1185">Reference proteome</keyword>
<dbReference type="PANTHER" id="PTHR12526:SF630">
    <property type="entry name" value="GLYCOSYLTRANSFERASE"/>
    <property type="match status" value="1"/>
</dbReference>
<name>A0A1G7Z3X2_9FLAO</name>
<keyword evidence="2" id="KW-0808">Transferase</keyword>
<dbReference type="SUPFAM" id="SSF53756">
    <property type="entry name" value="UDP-Glycosyltransferase/glycogen phosphorylase"/>
    <property type="match status" value="1"/>
</dbReference>
<dbReference type="RefSeq" id="WP_093369890.1">
    <property type="nucleotide sequence ID" value="NZ_FNCW01000017.1"/>
</dbReference>
<dbReference type="Pfam" id="PF00534">
    <property type="entry name" value="Glycos_transf_1"/>
    <property type="match status" value="1"/>
</dbReference>
<dbReference type="AlphaFoldDB" id="A0A1G7Z3X2"/>
<dbReference type="Gene3D" id="3.40.50.2000">
    <property type="entry name" value="Glycogen Phosphorylase B"/>
    <property type="match status" value="2"/>
</dbReference>
<organism evidence="2 3">
    <name type="scientific">Psychroflexus sediminis</name>
    <dbReference type="NCBI Taxonomy" id="470826"/>
    <lineage>
        <taxon>Bacteria</taxon>
        <taxon>Pseudomonadati</taxon>
        <taxon>Bacteroidota</taxon>
        <taxon>Flavobacteriia</taxon>
        <taxon>Flavobacteriales</taxon>
        <taxon>Flavobacteriaceae</taxon>
        <taxon>Psychroflexus</taxon>
    </lineage>
</organism>
<reference evidence="2 3" key="1">
    <citation type="submission" date="2016-10" db="EMBL/GenBank/DDBJ databases">
        <authorList>
            <person name="de Groot N.N."/>
        </authorList>
    </citation>
    <scope>NUCLEOTIDE SEQUENCE [LARGE SCALE GENOMIC DNA]</scope>
    <source>
        <strain evidence="2 3">DSM 19803</strain>
    </source>
</reference>
<dbReference type="GO" id="GO:0016757">
    <property type="term" value="F:glycosyltransferase activity"/>
    <property type="evidence" value="ECO:0007669"/>
    <property type="project" value="InterPro"/>
</dbReference>
<feature type="domain" description="Glycosyl transferase family 1" evidence="1">
    <location>
        <begin position="173"/>
        <end position="323"/>
    </location>
</feature>
<proteinExistence type="predicted"/>
<evidence type="ECO:0000259" key="1">
    <source>
        <dbReference type="Pfam" id="PF00534"/>
    </source>
</evidence>